<sequence>MKKGVLLVIIFLLSGCNLNATFTNEEHEKNEAEKVVNNFYALLYLKDYKITDKLFSNHFFEKVNKDQFQRILENNQEKLGDILSNNLIDWKTFRVEGTNAKSEYVLIYEVVYTKFKTIEKIEMVKEENVIKIIGYHVNSDGFKY</sequence>
<evidence type="ECO:0000313" key="2">
    <source>
        <dbReference type="EMBL" id="OYQ50370.1"/>
    </source>
</evidence>
<dbReference type="RefSeq" id="WP_094411399.1">
    <property type="nucleotide sequence ID" value="NZ_NOXV01000016.1"/>
</dbReference>
<proteinExistence type="predicted"/>
<dbReference type="EMBL" id="NOXV01000016">
    <property type="protein sequence ID" value="OYQ50370.1"/>
    <property type="molecule type" value="Genomic_DNA"/>
</dbReference>
<dbReference type="PROSITE" id="PS51257">
    <property type="entry name" value="PROKAR_LIPOPROTEIN"/>
    <property type="match status" value="1"/>
</dbReference>
<evidence type="ECO:0000313" key="3">
    <source>
        <dbReference type="Proteomes" id="UP000216605"/>
    </source>
</evidence>
<gene>
    <name evidence="2" type="ORF">CHU92_00125</name>
</gene>
<evidence type="ECO:0008006" key="4">
    <source>
        <dbReference type="Google" id="ProtNLM"/>
    </source>
</evidence>
<protein>
    <recommendedName>
        <fullName evidence="4">DUF3887 domain-containing protein</fullName>
    </recommendedName>
</protein>
<feature type="chain" id="PRO_5012739237" description="DUF3887 domain-containing protein" evidence="1">
    <location>
        <begin position="21"/>
        <end position="144"/>
    </location>
</feature>
<reference evidence="2 3" key="1">
    <citation type="submission" date="2017-07" db="EMBL/GenBank/DDBJ databases">
        <title>Flavobacterium cyanobacteriorum sp. nov., isolated from cyanobacterial aggregates in a eutrophic lake.</title>
        <authorList>
            <person name="Cai H."/>
        </authorList>
    </citation>
    <scope>NUCLEOTIDE SEQUENCE [LARGE SCALE GENOMIC DNA]</scope>
    <source>
        <strain evidence="2 3">TH021</strain>
    </source>
</reference>
<evidence type="ECO:0000256" key="1">
    <source>
        <dbReference type="SAM" id="SignalP"/>
    </source>
</evidence>
<feature type="signal peptide" evidence="1">
    <location>
        <begin position="1"/>
        <end position="20"/>
    </location>
</feature>
<dbReference type="Proteomes" id="UP000216605">
    <property type="component" value="Unassembled WGS sequence"/>
</dbReference>
<dbReference type="AlphaFoldDB" id="A0A256AB44"/>
<name>A0A256AB44_9FLAO</name>
<dbReference type="OrthoDB" id="883394at2"/>
<comment type="caution">
    <text evidence="2">The sequence shown here is derived from an EMBL/GenBank/DDBJ whole genome shotgun (WGS) entry which is preliminary data.</text>
</comment>
<keyword evidence="3" id="KW-1185">Reference proteome</keyword>
<keyword evidence="1" id="KW-0732">Signal</keyword>
<organism evidence="2 3">
    <name type="scientific">Flavobacterium cyanobacteriorum</name>
    <dbReference type="NCBI Taxonomy" id="2022802"/>
    <lineage>
        <taxon>Bacteria</taxon>
        <taxon>Pseudomonadati</taxon>
        <taxon>Bacteroidota</taxon>
        <taxon>Flavobacteriia</taxon>
        <taxon>Flavobacteriales</taxon>
        <taxon>Flavobacteriaceae</taxon>
        <taxon>Flavobacterium</taxon>
    </lineage>
</organism>
<accession>A0A256AB44</accession>